<dbReference type="EnsemblPlants" id="MELO3C019439.2.1">
    <property type="protein sequence ID" value="MELO3C019439.2.1"/>
    <property type="gene ID" value="MELO3C019439.2"/>
</dbReference>
<proteinExistence type="predicted"/>
<accession>A0A9I9DJ06</accession>
<evidence type="ECO:0000313" key="1">
    <source>
        <dbReference type="EnsemblPlants" id="MELO3C019439.2.1"/>
    </source>
</evidence>
<reference evidence="1" key="1">
    <citation type="submission" date="2023-03" db="UniProtKB">
        <authorList>
            <consortium name="EnsemblPlants"/>
        </authorList>
    </citation>
    <scope>IDENTIFICATION</scope>
</reference>
<protein>
    <submittedName>
        <fullName evidence="1">Uncharacterized protein</fullName>
    </submittedName>
</protein>
<sequence>DYSRTEASSTARRARPGAVACYGEGWIVQQASCEWEIMTATAGFVEMRRRWSKLHGQTPIGTDTVHSLQIRTLR</sequence>
<dbReference type="AlphaFoldDB" id="A0A9I9DJ06"/>
<organism evidence="1">
    <name type="scientific">Cucumis melo</name>
    <name type="common">Muskmelon</name>
    <dbReference type="NCBI Taxonomy" id="3656"/>
    <lineage>
        <taxon>Eukaryota</taxon>
        <taxon>Viridiplantae</taxon>
        <taxon>Streptophyta</taxon>
        <taxon>Embryophyta</taxon>
        <taxon>Tracheophyta</taxon>
        <taxon>Spermatophyta</taxon>
        <taxon>Magnoliopsida</taxon>
        <taxon>eudicotyledons</taxon>
        <taxon>Gunneridae</taxon>
        <taxon>Pentapetalae</taxon>
        <taxon>rosids</taxon>
        <taxon>fabids</taxon>
        <taxon>Cucurbitales</taxon>
        <taxon>Cucurbitaceae</taxon>
        <taxon>Benincaseae</taxon>
        <taxon>Cucumis</taxon>
    </lineage>
</organism>
<name>A0A9I9DJ06_CUCME</name>
<dbReference type="Gramene" id="MELO3C019439.2.1">
    <property type="protein sequence ID" value="MELO3C019439.2.1"/>
    <property type="gene ID" value="MELO3C019439.2"/>
</dbReference>